<dbReference type="AlphaFoldDB" id="A0A9Q0YR52"/>
<dbReference type="Proteomes" id="UP001152320">
    <property type="component" value="Chromosome 17"/>
</dbReference>
<feature type="compositionally biased region" description="Basic and acidic residues" evidence="1">
    <location>
        <begin position="94"/>
        <end position="125"/>
    </location>
</feature>
<name>A0A9Q0YR52_HOLLE</name>
<keyword evidence="3" id="KW-1185">Reference proteome</keyword>
<accession>A0A9Q0YR52</accession>
<evidence type="ECO:0000313" key="3">
    <source>
        <dbReference type="Proteomes" id="UP001152320"/>
    </source>
</evidence>
<comment type="caution">
    <text evidence="2">The sequence shown here is derived from an EMBL/GenBank/DDBJ whole genome shotgun (WGS) entry which is preliminary data.</text>
</comment>
<evidence type="ECO:0000256" key="1">
    <source>
        <dbReference type="SAM" id="MobiDB-lite"/>
    </source>
</evidence>
<feature type="region of interest" description="Disordered" evidence="1">
    <location>
        <begin position="89"/>
        <end position="136"/>
    </location>
</feature>
<proteinExistence type="predicted"/>
<feature type="compositionally biased region" description="Polar residues" evidence="1">
    <location>
        <begin position="127"/>
        <end position="136"/>
    </location>
</feature>
<gene>
    <name evidence="2" type="ORF">HOLleu_33694</name>
</gene>
<protein>
    <submittedName>
        <fullName evidence="2">Uncharacterized protein</fullName>
    </submittedName>
</protein>
<organism evidence="2 3">
    <name type="scientific">Holothuria leucospilota</name>
    <name type="common">Black long sea cucumber</name>
    <name type="synonym">Mertensiothuria leucospilota</name>
    <dbReference type="NCBI Taxonomy" id="206669"/>
    <lineage>
        <taxon>Eukaryota</taxon>
        <taxon>Metazoa</taxon>
        <taxon>Echinodermata</taxon>
        <taxon>Eleutherozoa</taxon>
        <taxon>Echinozoa</taxon>
        <taxon>Holothuroidea</taxon>
        <taxon>Aspidochirotacea</taxon>
        <taxon>Aspidochirotida</taxon>
        <taxon>Holothuriidae</taxon>
        <taxon>Holothuria</taxon>
    </lineage>
</organism>
<feature type="region of interest" description="Disordered" evidence="1">
    <location>
        <begin position="1"/>
        <end position="27"/>
    </location>
</feature>
<reference evidence="2" key="1">
    <citation type="submission" date="2021-10" db="EMBL/GenBank/DDBJ databases">
        <title>Tropical sea cucumber genome reveals ecological adaptation and Cuvierian tubules defense mechanism.</title>
        <authorList>
            <person name="Chen T."/>
        </authorList>
    </citation>
    <scope>NUCLEOTIDE SEQUENCE</scope>
    <source>
        <strain evidence="2">Nanhai2018</strain>
        <tissue evidence="2">Muscle</tissue>
    </source>
</reference>
<sequence length="168" mass="18793">MKVFFETGTSGPRVPSVPTTSGHADTHTITPEQLDIKMSLVEREELCQENKLQGWPANQKRKGQTLVDRSQVFSDKLDEMIQQLTAMEASMEEEDKRRKLHPLGEKRDISSAKEKEAVSPSDRRAGNNATNGSTVETAESLLDRLTAQVQRNRHLQRGAPHEAGLLTF</sequence>
<feature type="compositionally biased region" description="Polar residues" evidence="1">
    <location>
        <begin position="17"/>
        <end position="27"/>
    </location>
</feature>
<evidence type="ECO:0000313" key="2">
    <source>
        <dbReference type="EMBL" id="KAJ8025980.1"/>
    </source>
</evidence>
<dbReference type="EMBL" id="JAIZAY010000017">
    <property type="protein sequence ID" value="KAJ8025980.1"/>
    <property type="molecule type" value="Genomic_DNA"/>
</dbReference>